<organism evidence="1 2">
    <name type="scientific">Camelliibacillus cellulosilyticus</name>
    <dbReference type="NCBI Taxonomy" id="2174486"/>
    <lineage>
        <taxon>Bacteria</taxon>
        <taxon>Bacillati</taxon>
        <taxon>Bacillota</taxon>
        <taxon>Bacilli</taxon>
        <taxon>Bacillales</taxon>
        <taxon>Sporolactobacillaceae</taxon>
        <taxon>Camelliibacillus</taxon>
    </lineage>
</organism>
<name>A0ABV9GNI5_9BACL</name>
<dbReference type="Proteomes" id="UP001596022">
    <property type="component" value="Unassembled WGS sequence"/>
</dbReference>
<comment type="caution">
    <text evidence="1">The sequence shown here is derived from an EMBL/GenBank/DDBJ whole genome shotgun (WGS) entry which is preliminary data.</text>
</comment>
<gene>
    <name evidence="1" type="ORF">ACFO4N_12475</name>
</gene>
<keyword evidence="2" id="KW-1185">Reference proteome</keyword>
<sequence>MKHLRKWNIRTSGLILVLCLFISLTMTSTYQAKAEAGKVLGSAQDKGITLSVNQYAIINHGQELVVYYTVETSSAAPNHDVPSLIHRPDFSIGDRLVQGQPKGYKKISSQKYAGTLKVDLPQYRPAVTNVELRTDTILNQKGQWTVGFKIGPK</sequence>
<evidence type="ECO:0000313" key="2">
    <source>
        <dbReference type="Proteomes" id="UP001596022"/>
    </source>
</evidence>
<reference evidence="2" key="1">
    <citation type="journal article" date="2019" name="Int. J. Syst. Evol. Microbiol.">
        <title>The Global Catalogue of Microorganisms (GCM) 10K type strain sequencing project: providing services to taxonomists for standard genome sequencing and annotation.</title>
        <authorList>
            <consortium name="The Broad Institute Genomics Platform"/>
            <consortium name="The Broad Institute Genome Sequencing Center for Infectious Disease"/>
            <person name="Wu L."/>
            <person name="Ma J."/>
        </authorList>
    </citation>
    <scope>NUCLEOTIDE SEQUENCE [LARGE SCALE GENOMIC DNA]</scope>
    <source>
        <strain evidence="2">CGMCC 1.16306</strain>
    </source>
</reference>
<dbReference type="RefSeq" id="WP_376846621.1">
    <property type="nucleotide sequence ID" value="NZ_JBHSFW010000009.1"/>
</dbReference>
<dbReference type="Gene3D" id="2.60.40.1630">
    <property type="entry name" value="bacillus anthracis domain"/>
    <property type="match status" value="1"/>
</dbReference>
<accession>A0ABV9GNI5</accession>
<dbReference type="EMBL" id="JBHSFW010000009">
    <property type="protein sequence ID" value="MFC4619528.1"/>
    <property type="molecule type" value="Genomic_DNA"/>
</dbReference>
<protein>
    <submittedName>
        <fullName evidence="1">Uncharacterized protein</fullName>
    </submittedName>
</protein>
<evidence type="ECO:0000313" key="1">
    <source>
        <dbReference type="EMBL" id="MFC4619528.1"/>
    </source>
</evidence>
<proteinExistence type="predicted"/>